<dbReference type="RefSeq" id="WP_125127815.1">
    <property type="nucleotide sequence ID" value="NZ_RHJS01000002.1"/>
</dbReference>
<dbReference type="InterPro" id="IPR039445">
    <property type="entry name" value="DauR-like_HTH"/>
</dbReference>
<protein>
    <submittedName>
        <fullName evidence="3">PAC domain protein</fullName>
    </submittedName>
</protein>
<evidence type="ECO:0000259" key="1">
    <source>
        <dbReference type="Pfam" id="PF08348"/>
    </source>
</evidence>
<dbReference type="InterPro" id="IPR039446">
    <property type="entry name" value="DauR-like"/>
</dbReference>
<dbReference type="InterPro" id="IPR013559">
    <property type="entry name" value="YheO"/>
</dbReference>
<dbReference type="AlphaFoldDB" id="A0A426DI69"/>
<proteinExistence type="predicted"/>
<dbReference type="EMBL" id="RHJS01000002">
    <property type="protein sequence ID" value="RRK32333.1"/>
    <property type="molecule type" value="Genomic_DNA"/>
</dbReference>
<organism evidence="3 4">
    <name type="scientific">Schaedlerella arabinosiphila</name>
    <dbReference type="NCBI Taxonomy" id="2044587"/>
    <lineage>
        <taxon>Bacteria</taxon>
        <taxon>Bacillati</taxon>
        <taxon>Bacillota</taxon>
        <taxon>Clostridia</taxon>
        <taxon>Lachnospirales</taxon>
        <taxon>Lachnospiraceae</taxon>
        <taxon>Schaedlerella</taxon>
    </lineage>
</organism>
<name>A0A426DI69_9FIRM</name>
<evidence type="ECO:0000313" key="4">
    <source>
        <dbReference type="Proteomes" id="UP000274920"/>
    </source>
</evidence>
<dbReference type="Pfam" id="PF08348">
    <property type="entry name" value="PAS_6"/>
    <property type="match status" value="1"/>
</dbReference>
<keyword evidence="4" id="KW-1185">Reference proteome</keyword>
<feature type="domain" description="Transcriptional regulator DauR-like HTH" evidence="2">
    <location>
        <begin position="149"/>
        <end position="207"/>
    </location>
</feature>
<gene>
    <name evidence="3" type="ORF">EBB54_13905</name>
</gene>
<evidence type="ECO:0000259" key="2">
    <source>
        <dbReference type="Pfam" id="PF13309"/>
    </source>
</evidence>
<reference evidence="3" key="1">
    <citation type="submission" date="2018-10" db="EMBL/GenBank/DDBJ databases">
        <title>Schaedlerella arabinophila gen. nov. sp. nov., isolated from the mouse intestinal tract and comparative analysis with the genome of the closely related altered Schaedler flora strain ASF502.</title>
        <authorList>
            <person name="Miyake S."/>
            <person name="Soh M."/>
            <person name="Seedorf H."/>
        </authorList>
    </citation>
    <scope>NUCLEOTIDE SEQUENCE [LARGE SCALE GENOMIC DNA]</scope>
    <source>
        <strain evidence="3">DSM 106076</strain>
    </source>
</reference>
<comment type="caution">
    <text evidence="3">The sequence shown here is derived from an EMBL/GenBank/DDBJ whole genome shotgun (WGS) entry which is preliminary data.</text>
</comment>
<feature type="domain" description="YheO-like" evidence="1">
    <location>
        <begin position="7"/>
        <end position="112"/>
    </location>
</feature>
<dbReference type="PANTHER" id="PTHR35568">
    <property type="entry name" value="TRANSCRIPTIONAL REGULATOR DAUR"/>
    <property type="match status" value="1"/>
</dbReference>
<sequence length="214" mass="24265">MDEIMDYYKRLVPFLGTALGEHCEVALLDCRLQKIVAITNGHISGRSIGAPMTDLAERMIKNEEWKHRDFIANYSGYTRDQKLLKSSTYFIKSRSTLFGMLCINMDTTCFQLISDTALLLGGLVRGSARLEGSSGSNSETFQDNAANTINQVLHSLYKEKVPEHFTRDDRILILSMLQEKKLFLVKGAVHRIAEILNCSVPTVYRELAQLKERQ</sequence>
<accession>A0A426DI69</accession>
<dbReference type="PANTHER" id="PTHR35568:SF1">
    <property type="entry name" value="TRANSCRIPTIONAL REGULATOR DAUR"/>
    <property type="match status" value="1"/>
</dbReference>
<dbReference type="Pfam" id="PF13309">
    <property type="entry name" value="HTH_22"/>
    <property type="match status" value="1"/>
</dbReference>
<dbReference type="Proteomes" id="UP000274920">
    <property type="component" value="Unassembled WGS sequence"/>
</dbReference>
<evidence type="ECO:0000313" key="3">
    <source>
        <dbReference type="EMBL" id="RRK32333.1"/>
    </source>
</evidence>